<reference evidence="2" key="1">
    <citation type="submission" date="2017-09" db="EMBL/GenBank/DDBJ databases">
        <title>Depth-based differentiation of microbial function through sediment-hosted aquifers and enrichment of novel symbionts in the deep terrestrial subsurface.</title>
        <authorList>
            <person name="Probst A.J."/>
            <person name="Ladd B."/>
            <person name="Jarett J.K."/>
            <person name="Geller-Mcgrath D.E."/>
            <person name="Sieber C.M.K."/>
            <person name="Emerson J.B."/>
            <person name="Anantharaman K."/>
            <person name="Thomas B.C."/>
            <person name="Malmstrom R."/>
            <person name="Stieglmeier M."/>
            <person name="Klingl A."/>
            <person name="Woyke T."/>
            <person name="Ryan C.M."/>
            <person name="Banfield J.F."/>
        </authorList>
    </citation>
    <scope>NUCLEOTIDE SEQUENCE [LARGE SCALE GENOMIC DNA]</scope>
</reference>
<dbReference type="EMBL" id="PEWD01000016">
    <property type="protein sequence ID" value="PIU69235.1"/>
    <property type="molecule type" value="Genomic_DNA"/>
</dbReference>
<comment type="caution">
    <text evidence="1">The sequence shown here is derived from an EMBL/GenBank/DDBJ whole genome shotgun (WGS) entry which is preliminary data.</text>
</comment>
<gene>
    <name evidence="1" type="ORF">COS81_00850</name>
</gene>
<sequence length="79" mass="9844">MLFEALHHYDTFNHIAPWQQKICTRLFYHQTDISADKIRADIQKQYGKYSMLAVHYIWEDIFWKRKHKHIAWLEKEIRL</sequence>
<proteinExistence type="predicted"/>
<name>A0A2M7APG5_UNCKA</name>
<accession>A0A2M7APG5</accession>
<dbReference type="Proteomes" id="UP000229916">
    <property type="component" value="Unassembled WGS sequence"/>
</dbReference>
<evidence type="ECO:0000313" key="2">
    <source>
        <dbReference type="Proteomes" id="UP000229916"/>
    </source>
</evidence>
<organism evidence="1 2">
    <name type="scientific">candidate division WWE3 bacterium CG06_land_8_20_14_3_00_42_16</name>
    <dbReference type="NCBI Taxonomy" id="1975083"/>
    <lineage>
        <taxon>Bacteria</taxon>
        <taxon>Katanobacteria</taxon>
    </lineage>
</organism>
<protein>
    <submittedName>
        <fullName evidence="1">Uncharacterized protein</fullName>
    </submittedName>
</protein>
<evidence type="ECO:0000313" key="1">
    <source>
        <dbReference type="EMBL" id="PIU69235.1"/>
    </source>
</evidence>
<dbReference type="AlphaFoldDB" id="A0A2M7APG5"/>